<dbReference type="STRING" id="5888.A0CJ38"/>
<dbReference type="HOGENOM" id="CLU_001265_30_5_1"/>
<proteinExistence type="predicted"/>
<evidence type="ECO:0000256" key="11">
    <source>
        <dbReference type="ARBA" id="ARBA00044668"/>
    </source>
</evidence>
<evidence type="ECO:0000256" key="2">
    <source>
        <dbReference type="ARBA" id="ARBA00011738"/>
    </source>
</evidence>
<protein>
    <recommendedName>
        <fullName evidence="13">Hexose transporter 1</fullName>
    </recommendedName>
</protein>
<keyword evidence="6 14" id="KW-0472">Membrane</keyword>
<dbReference type="GeneID" id="5023986"/>
<keyword evidence="18" id="KW-1185">Reference proteome</keyword>
<comment type="catalytic activity">
    <reaction evidence="9">
        <text>D-xylose(out) = D-xylose(in)</text>
        <dbReference type="Rhea" id="RHEA:78427"/>
        <dbReference type="ChEBI" id="CHEBI:53455"/>
    </reaction>
    <physiologicalReaction direction="left-to-right" evidence="9">
        <dbReference type="Rhea" id="RHEA:78428"/>
    </physiologicalReaction>
</comment>
<dbReference type="EMBL" id="CT868087">
    <property type="protein sequence ID" value="CAK70805.1"/>
    <property type="molecule type" value="Genomic_DNA"/>
</dbReference>
<feature type="transmembrane region" description="Helical" evidence="14">
    <location>
        <begin position="47"/>
        <end position="69"/>
    </location>
</feature>
<dbReference type="SUPFAM" id="SSF103473">
    <property type="entry name" value="MFS general substrate transporter"/>
    <property type="match status" value="1"/>
</dbReference>
<comment type="catalytic activity">
    <reaction evidence="7">
        <text>D-galactose(in) = D-galactose(out)</text>
        <dbReference type="Rhea" id="RHEA:34915"/>
        <dbReference type="ChEBI" id="CHEBI:4139"/>
    </reaction>
    <physiologicalReaction direction="right-to-left" evidence="7">
        <dbReference type="Rhea" id="RHEA:34917"/>
    </physiologicalReaction>
</comment>
<keyword evidence="4 14" id="KW-0812">Transmembrane</keyword>
<dbReference type="PANTHER" id="PTHR23503:SF8">
    <property type="entry name" value="FACILITATED GLUCOSE TRANSPORTER PROTEIN 1"/>
    <property type="match status" value="1"/>
</dbReference>
<feature type="transmembrane region" description="Helical" evidence="14">
    <location>
        <begin position="97"/>
        <end position="120"/>
    </location>
</feature>
<dbReference type="AlphaFoldDB" id="A0CJ38"/>
<evidence type="ECO:0000256" key="12">
    <source>
        <dbReference type="ARBA" id="ARBA00044710"/>
    </source>
</evidence>
<dbReference type="InterPro" id="IPR003663">
    <property type="entry name" value="Sugar/inositol_transpt"/>
</dbReference>
<comment type="catalytic activity">
    <reaction evidence="12">
        <text>D-fructose(out) = D-fructose(in)</text>
        <dbReference type="Rhea" id="RHEA:60372"/>
        <dbReference type="ChEBI" id="CHEBI:37721"/>
    </reaction>
    <physiologicalReaction direction="left-to-right" evidence="12">
        <dbReference type="Rhea" id="RHEA:60373"/>
    </physiologicalReaction>
</comment>
<evidence type="ECO:0000313" key="18">
    <source>
        <dbReference type="Proteomes" id="UP000000600"/>
    </source>
</evidence>
<feature type="signal peptide" evidence="15">
    <location>
        <begin position="1"/>
        <end position="23"/>
    </location>
</feature>
<dbReference type="OrthoDB" id="6612291at2759"/>
<feature type="transmembrane region" description="Helical" evidence="14">
    <location>
        <begin position="344"/>
        <end position="370"/>
    </location>
</feature>
<evidence type="ECO:0000256" key="10">
    <source>
        <dbReference type="ARBA" id="ARBA00044662"/>
    </source>
</evidence>
<evidence type="ECO:0000256" key="13">
    <source>
        <dbReference type="ARBA" id="ARBA00044780"/>
    </source>
</evidence>
<accession>A0CJ38</accession>
<evidence type="ECO:0000256" key="8">
    <source>
        <dbReference type="ARBA" id="ARBA00044648"/>
    </source>
</evidence>
<dbReference type="Pfam" id="PF00083">
    <property type="entry name" value="Sugar_tr"/>
    <property type="match status" value="1"/>
</dbReference>
<sequence>MNKLLLIILNCCLGSLFMGFCLGQMNVISTEVYNVYKIDDTFTKGLMQSLLTIGGGVGSISASILMGLFSRRKCLQITDVFGMMAIMIAFMDESRYLLLASRFFVGLVLGLNGVLVPVYINEMSPKEKAGILGTMNQLFITLGILTTFLMSSFSDASLPIPFYKLMLYLPMIPCIIRASALSTVFKYETPVYCAKHHLNQQLHKVVEMIYEEKAEKMYEQFQQSQKSTERSMTINQLLSSKYRSRLIIGISLASLQQLGGINGIMFYSSSIFDQVTGQAAKKVFYLNLIVGFIGVFTALLANCNNRVIWKKANSQKYGTLWCCVSLLMLTFVMSNSIGDTSYGSYLIVICIFSYLFGFGFSLGPLLFIYLTEILPDLGVSASSLMNWMSGGLVAQMFPIIASYDISYCFGIFSIFNFAAYLIIQQKVIETKGLDRESVDKYFENQKFDQMPYQEVYQEDRFR</sequence>
<dbReference type="InParanoid" id="A0CJ38"/>
<evidence type="ECO:0000256" key="5">
    <source>
        <dbReference type="ARBA" id="ARBA00022989"/>
    </source>
</evidence>
<name>A0CJ38_PARTE</name>
<dbReference type="Gene3D" id="1.20.1250.20">
    <property type="entry name" value="MFS general substrate transporter like domains"/>
    <property type="match status" value="1"/>
</dbReference>
<keyword evidence="3" id="KW-0813">Transport</keyword>
<dbReference type="Proteomes" id="UP000000600">
    <property type="component" value="Unassembled WGS sequence"/>
</dbReference>
<evidence type="ECO:0000256" key="14">
    <source>
        <dbReference type="SAM" id="Phobius"/>
    </source>
</evidence>
<evidence type="ECO:0000256" key="3">
    <source>
        <dbReference type="ARBA" id="ARBA00022448"/>
    </source>
</evidence>
<feature type="transmembrane region" description="Helical" evidence="14">
    <location>
        <begin position="317"/>
        <end position="338"/>
    </location>
</feature>
<feature type="transmembrane region" description="Helical" evidence="14">
    <location>
        <begin position="403"/>
        <end position="423"/>
    </location>
</feature>
<feature type="transmembrane region" description="Helical" evidence="14">
    <location>
        <begin position="246"/>
        <end position="272"/>
    </location>
</feature>
<reference evidence="17 18" key="1">
    <citation type="journal article" date="2006" name="Nature">
        <title>Global trends of whole-genome duplications revealed by the ciliate Paramecium tetraurelia.</title>
        <authorList>
            <consortium name="Genoscope"/>
            <person name="Aury J.-M."/>
            <person name="Jaillon O."/>
            <person name="Duret L."/>
            <person name="Noel B."/>
            <person name="Jubin C."/>
            <person name="Porcel B.M."/>
            <person name="Segurens B."/>
            <person name="Daubin V."/>
            <person name="Anthouard V."/>
            <person name="Aiach N."/>
            <person name="Arnaiz O."/>
            <person name="Billaut A."/>
            <person name="Beisson J."/>
            <person name="Blanc I."/>
            <person name="Bouhouche K."/>
            <person name="Camara F."/>
            <person name="Duharcourt S."/>
            <person name="Guigo R."/>
            <person name="Gogendeau D."/>
            <person name="Katinka M."/>
            <person name="Keller A.-M."/>
            <person name="Kissmehl R."/>
            <person name="Klotz C."/>
            <person name="Koll F."/>
            <person name="Le Moue A."/>
            <person name="Lepere C."/>
            <person name="Malinsky S."/>
            <person name="Nowacki M."/>
            <person name="Nowak J.K."/>
            <person name="Plattner H."/>
            <person name="Poulain J."/>
            <person name="Ruiz F."/>
            <person name="Serrano V."/>
            <person name="Zagulski M."/>
            <person name="Dessen P."/>
            <person name="Betermier M."/>
            <person name="Weissenbach J."/>
            <person name="Scarpelli C."/>
            <person name="Schachter V."/>
            <person name="Sperling L."/>
            <person name="Meyer E."/>
            <person name="Cohen J."/>
            <person name="Wincker P."/>
        </authorList>
    </citation>
    <scope>NUCLEOTIDE SEQUENCE [LARGE SCALE GENOMIC DNA]</scope>
    <source>
        <strain evidence="17 18">Stock d4-2</strain>
    </source>
</reference>
<dbReference type="PANTHER" id="PTHR23503">
    <property type="entry name" value="SOLUTE CARRIER FAMILY 2"/>
    <property type="match status" value="1"/>
</dbReference>
<evidence type="ECO:0000256" key="15">
    <source>
        <dbReference type="SAM" id="SignalP"/>
    </source>
</evidence>
<evidence type="ECO:0000256" key="7">
    <source>
        <dbReference type="ARBA" id="ARBA00044637"/>
    </source>
</evidence>
<comment type="catalytic activity">
    <reaction evidence="8">
        <text>D-glucose(out) = D-glucose(in)</text>
        <dbReference type="Rhea" id="RHEA:60376"/>
        <dbReference type="ChEBI" id="CHEBI:4167"/>
    </reaction>
    <physiologicalReaction direction="left-to-right" evidence="8">
        <dbReference type="Rhea" id="RHEA:60377"/>
    </physiologicalReaction>
</comment>
<comment type="catalytic activity">
    <reaction evidence="10">
        <text>D-mannose(out) = D-mannose(in)</text>
        <dbReference type="Rhea" id="RHEA:78391"/>
        <dbReference type="ChEBI" id="CHEBI:4208"/>
    </reaction>
    <physiologicalReaction direction="left-to-right" evidence="10">
        <dbReference type="Rhea" id="RHEA:78392"/>
    </physiologicalReaction>
</comment>
<evidence type="ECO:0000256" key="4">
    <source>
        <dbReference type="ARBA" id="ARBA00022692"/>
    </source>
</evidence>
<feature type="domain" description="Major facilitator superfamily (MFS) profile" evidence="16">
    <location>
        <begin position="7"/>
        <end position="431"/>
    </location>
</feature>
<evidence type="ECO:0000256" key="9">
    <source>
        <dbReference type="ARBA" id="ARBA00044656"/>
    </source>
</evidence>
<dbReference type="PROSITE" id="PS50850">
    <property type="entry name" value="MFS"/>
    <property type="match status" value="1"/>
</dbReference>
<dbReference type="InterPro" id="IPR045263">
    <property type="entry name" value="GLUT"/>
</dbReference>
<dbReference type="InterPro" id="IPR036259">
    <property type="entry name" value="MFS_trans_sf"/>
</dbReference>
<feature type="chain" id="PRO_5002623116" description="Hexose transporter 1" evidence="15">
    <location>
        <begin position="24"/>
        <end position="462"/>
    </location>
</feature>
<dbReference type="eggNOG" id="KOG0254">
    <property type="taxonomic scope" value="Eukaryota"/>
</dbReference>
<feature type="transmembrane region" description="Helical" evidence="14">
    <location>
        <begin position="165"/>
        <end position="185"/>
    </location>
</feature>
<dbReference type="GO" id="GO:0015749">
    <property type="term" value="P:monosaccharide transmembrane transport"/>
    <property type="evidence" value="ECO:0000318"/>
    <property type="project" value="GO_Central"/>
</dbReference>
<evidence type="ECO:0000313" key="17">
    <source>
        <dbReference type="EMBL" id="CAK70805.1"/>
    </source>
</evidence>
<evidence type="ECO:0000259" key="16">
    <source>
        <dbReference type="PROSITE" id="PS50850"/>
    </source>
</evidence>
<feature type="transmembrane region" description="Helical" evidence="14">
    <location>
        <begin position="74"/>
        <end position="91"/>
    </location>
</feature>
<feature type="transmembrane region" description="Helical" evidence="14">
    <location>
        <begin position="284"/>
        <end position="305"/>
    </location>
</feature>
<evidence type="ECO:0000256" key="1">
    <source>
        <dbReference type="ARBA" id="ARBA00004141"/>
    </source>
</evidence>
<comment type="subcellular location">
    <subcellularLocation>
        <location evidence="1">Membrane</location>
        <topology evidence="1">Multi-pass membrane protein</topology>
    </subcellularLocation>
</comment>
<keyword evidence="15" id="KW-0732">Signal</keyword>
<dbReference type="InterPro" id="IPR005828">
    <property type="entry name" value="MFS_sugar_transport-like"/>
</dbReference>
<dbReference type="RefSeq" id="XP_001438202.1">
    <property type="nucleotide sequence ID" value="XM_001438165.1"/>
</dbReference>
<dbReference type="InterPro" id="IPR020846">
    <property type="entry name" value="MFS_dom"/>
</dbReference>
<comment type="catalytic activity">
    <reaction evidence="11">
        <text>D-glucosamine(out) = D-glucosamine(in)</text>
        <dbReference type="Rhea" id="RHEA:78423"/>
        <dbReference type="ChEBI" id="CHEBI:58723"/>
    </reaction>
    <physiologicalReaction direction="left-to-right" evidence="11">
        <dbReference type="Rhea" id="RHEA:78424"/>
    </physiologicalReaction>
</comment>
<keyword evidence="5 14" id="KW-1133">Transmembrane helix</keyword>
<dbReference type="GO" id="GO:0016020">
    <property type="term" value="C:membrane"/>
    <property type="evidence" value="ECO:0000318"/>
    <property type="project" value="GO_Central"/>
</dbReference>
<gene>
    <name evidence="17" type="ORF">GSPATT00038587001</name>
</gene>
<feature type="transmembrane region" description="Helical" evidence="14">
    <location>
        <begin position="377"/>
        <end position="397"/>
    </location>
</feature>
<dbReference type="OMA" id="GTTIAFW"/>
<evidence type="ECO:0000256" key="6">
    <source>
        <dbReference type="ARBA" id="ARBA00023136"/>
    </source>
</evidence>
<dbReference type="KEGG" id="ptm:GSPATT00038587001"/>
<dbReference type="GO" id="GO:0015149">
    <property type="term" value="F:hexose transmembrane transporter activity"/>
    <property type="evidence" value="ECO:0000318"/>
    <property type="project" value="GO_Central"/>
</dbReference>
<organism evidence="17 18">
    <name type="scientific">Paramecium tetraurelia</name>
    <dbReference type="NCBI Taxonomy" id="5888"/>
    <lineage>
        <taxon>Eukaryota</taxon>
        <taxon>Sar</taxon>
        <taxon>Alveolata</taxon>
        <taxon>Ciliophora</taxon>
        <taxon>Intramacronucleata</taxon>
        <taxon>Oligohymenophorea</taxon>
        <taxon>Peniculida</taxon>
        <taxon>Parameciidae</taxon>
        <taxon>Paramecium</taxon>
    </lineage>
</organism>
<comment type="subunit">
    <text evidence="2">Homodimer.</text>
</comment>
<dbReference type="PRINTS" id="PR00171">
    <property type="entry name" value="SUGRTRNSPORT"/>
</dbReference>
<feature type="transmembrane region" description="Helical" evidence="14">
    <location>
        <begin position="132"/>
        <end position="153"/>
    </location>
</feature>